<dbReference type="PROSITE" id="PS50526">
    <property type="entry name" value="RDRP_SSRNA_NEG_NONSEG"/>
    <property type="match status" value="1"/>
</dbReference>
<evidence type="ECO:0000259" key="14">
    <source>
        <dbReference type="PROSITE" id="PS50526"/>
    </source>
</evidence>
<organism evidence="15">
    <name type="scientific">Aspiviridae sp</name>
    <dbReference type="NCBI Taxonomy" id="2584981"/>
    <lineage>
        <taxon>Viruses</taxon>
        <taxon>Riboviria</taxon>
        <taxon>Orthornavirae</taxon>
        <taxon>Negarnaviricota</taxon>
        <taxon>Haploviricotina</taxon>
        <taxon>Milneviricetes</taxon>
        <taxon>Naedrevirales</taxon>
        <taxon>Aspiviridae</taxon>
    </lineage>
</organism>
<evidence type="ECO:0000256" key="5">
    <source>
        <dbReference type="ARBA" id="ARBA00022691"/>
    </source>
</evidence>
<evidence type="ECO:0000256" key="11">
    <source>
        <dbReference type="ARBA" id="ARBA00023268"/>
    </source>
</evidence>
<gene>
    <name evidence="15" type="ORF">H1Rhizo2782_000002</name>
</gene>
<proteinExistence type="predicted"/>
<evidence type="ECO:0000256" key="13">
    <source>
        <dbReference type="ARBA" id="ARBA00031012"/>
    </source>
</evidence>
<evidence type="ECO:0000256" key="6">
    <source>
        <dbReference type="ARBA" id="ARBA00022695"/>
    </source>
</evidence>
<evidence type="ECO:0000256" key="9">
    <source>
        <dbReference type="ARBA" id="ARBA00022953"/>
    </source>
</evidence>
<keyword evidence="2 15" id="KW-0696">RNA-directed RNA polymerase</keyword>
<sequence length="2479" mass="285701">MNKYLIKNNVINKKTPSIKRHTAFIKTQEINQISITTNNKAMLNAILARIEAFNGEDISMTYVDPTIGATKPELQPRSVTSEVRISFRLPARLTSPLMDTGKVLNNYINSDFPTTFVGLEQNTLNYLNTIGKVIAKLNSDFSIKPSKYHSSMETFLHMMDRISATLTVKRGSELESLSAISRNYATEIINLDLKQATMREELVGSKSFSMIDAPPMLTMIMRVRAAMTRGLEQATISGYEYHDTAFGTSLKMDKSGWTIITKGDSNCDWLIMIADRWCATYSRNSNIYAIVPMTYMDYYYTKVEILYNMKIVAMTPDYEDIRLLVDLLEELSKIGDKHDLIVDFMKSFEGLVNMTADFKADPRCSVGSILDVYNSMSITDEKITGTTISIMDYFKIVIPSLDFPISALCRQSKYSILYRLANSLKDLSPTRLLEVSSLHKFCFYSVIDEELGIKKLAKRTHTPRDIDYTAIRTMRCYFNREYTIEFTRRHKRLPQVLSDESLLIESDIVKELGASSVAVISDKFRALVIEFKKYSKLSRDTYPLDWWFDLRPYDCEEDLTVGTPIEHAKDKRSAKQTGSYTAYDTEKELERIIRSETINFRPLTKIIKDAVVPQSISYIQQGKATYNDELTTILKEKEREQKKEGRLFGMLTTEGKQSLSKMMTKAEHVLSYFKGNLMTPSDSERKKTLHWMAQSLLDDDKYAIMADIEGHNQSMQFGNTADLLESIGLIYGEQKWSKLSRIFSNLNLFYAYAFEDYTFLSKGQLGGIEGWMNPVWTLHTVIVTSLLPELTGIDIRSKAVYSDDIAVVISLPELTEQTLNATLKVTQDHFYRYGMILKALQTVVSKFRITMLRQHYICGVRSDSSLKRMISASTMGNQFFHCDEIESAGLISAVSSSLELSNSVYPQLVLKWLRLSQLLIRPFLSSIMTEISSEIMNENYFNSGTVAIYRSLFPYERSDDQSWIFIRLKEELRSLNPEAAVNWLKKQKEALSIKSLSDSQRESAKYQLIRLMREDKSFITLFLLRCLLPVDMGGVNAMVLEQMVLTGFRDSLSRNLSIIKNLYKPDTKESSIINICLTNVMGGNGKYTDQSISVDGDDEYIKTKISDNSKDVFTVMYDESSLVTQEWPTSLRQITPEALIKGKLLALFKKICVNKELKDLLMFDDYRQEFKTKIVDELRGNFYGKIARFYIDTSGFMIVDKILSKVENTSSLIRRVNKFPKLCKSLAECSVKGPRKWLLKPIYNYGRINETTNIQEYLFFRRSYMFPRVSFVPCIEPEANSVIMPAIFDNKGTMLTPWSMQCTSTSGMSTVDGKQRFLPPLYGNEALYKGSLKDENEMFVTLKEALVVKCVSVTKWIIYRSDETKYFTNVVNSNNITNCADLSLSTLGYGRFRTYQASVPLLTRSEIAHRIPVLDQKPKAVLRCLPSQTTKYKVTFNQSWVYAHNLSDSDIHFDYFKMRLICAEAISMSLHEPMNWSKHYYVKLNPLIRDVQFNYLVIKPEVKLINTKTITKVIREPVSIAKINWLATALPSIIDGQHVTSMPKIDISETNVLSENNLSKQLIIEYYKSLKSQNLWDYNPLWSDSAWSPFIKKYKSILNSEVDLTPETIKNIIHEHTLQTVQRLRSDMAPSNANQINKAVINRISYELLSDDEELIDTCDQIIELMTNVSRLTKDKRSMLLDAQEILNLYSNQHNKLLKEMFFRIVIENCLVVTVAHGQIQVDVYSSEAICEEMLQDLIQFIGPTSNKSILAMLITKNLTKEELRRACISIIEHASEIVNSHDLELDIHEESIVKIKYEQDEVIDPRFVNEPSRTTCRFYSIVPEKLTNIRNLANMIEYRSKYVQSRGDPSVYDSPLCSDVYMTAYNLLFSMRDVGLINHDSVILDLTAGRGEFNIALMKLGINAISLNRRDQYCAMKSSKNVKYLDDYDWASDQAPDEYYSELSLLTNKRVCAIFDISHLGDKSSIFTDRILDTLAHHETTVIRFKPILNYLDRILKFTTENSYRVYLSMIGDNARLSPYSYIIITKVNITETKLSDSDESLKLAKQVVKDIRSVFQYSSSKPIYKNLSSCSIYEDFDLINITDMRIKEIISVAVNRGDSKVKHEILANMYSVTHYYIPDLLMPYMSDEMQERIADITLARIGELDNLKDYGYKQYHMAQKTWSKVAARCFGRVLPAYKLTCDDLNWLRNKHPVQALRKTAHLLFRSDLCELRINNDEFVEHLQRDVDSDVIKLAHWGPRSRNFYDAVLLIVGNSMHNDPSMHHDILKINYQLNLITRRNYFELLRYTNMMTPIQDKFDNFLSDWVNESEMGKYAMEEFYDRYIRKLNYYNDYKLSLVSKTEEQITDPRATNHKDSELAKLFLESMDKVMDIDIIGKGIITDSSLHFYESDDIINTDQVNNIINAGITGIMGDVMSEIRINEEVIREDEDRLDQMRKNTFRSENESEDQYESRLKMMSLIASMNDTADDAYDEYEEDL</sequence>
<dbReference type="GO" id="GO:0005524">
    <property type="term" value="F:ATP binding"/>
    <property type="evidence" value="ECO:0007669"/>
    <property type="project" value="UniProtKB-KW"/>
</dbReference>
<keyword evidence="10" id="KW-0506">mRNA capping</keyword>
<dbReference type="InterPro" id="IPR014023">
    <property type="entry name" value="Mononeg_RNA_pol_cat"/>
</dbReference>
<keyword evidence="11" id="KW-0511">Multifunctional enzyme</keyword>
<dbReference type="EC" id="2.7.7.48" evidence="1"/>
<evidence type="ECO:0000256" key="10">
    <source>
        <dbReference type="ARBA" id="ARBA00023042"/>
    </source>
</evidence>
<evidence type="ECO:0000256" key="7">
    <source>
        <dbReference type="ARBA" id="ARBA00022741"/>
    </source>
</evidence>
<keyword evidence="3" id="KW-0507">mRNA processing</keyword>
<feature type="domain" description="RdRp catalytic" evidence="14">
    <location>
        <begin position="700"/>
        <end position="859"/>
    </location>
</feature>
<evidence type="ECO:0000256" key="1">
    <source>
        <dbReference type="ARBA" id="ARBA00012494"/>
    </source>
</evidence>
<keyword evidence="5" id="KW-0949">S-adenosyl-L-methionine</keyword>
<keyword evidence="6" id="KW-0548">Nucleotidyltransferase</keyword>
<dbReference type="GO" id="GO:0004482">
    <property type="term" value="F:mRNA 5'-cap (guanine-N7-)-methyltransferase activity"/>
    <property type="evidence" value="ECO:0007669"/>
    <property type="project" value="InterPro"/>
</dbReference>
<accession>A0A514D8E9</accession>
<protein>
    <recommendedName>
        <fullName evidence="1">RNA-directed RNA polymerase</fullName>
        <ecNumber evidence="1">2.7.7.48</ecNumber>
    </recommendedName>
    <alternativeName>
        <fullName evidence="13">Replicase</fullName>
    </alternativeName>
    <alternativeName>
        <fullName evidence="12">Transcriptase</fullName>
    </alternativeName>
</protein>
<keyword evidence="4" id="KW-0808">Transferase</keyword>
<keyword evidence="8" id="KW-0067">ATP-binding</keyword>
<evidence type="ECO:0000256" key="12">
    <source>
        <dbReference type="ARBA" id="ARBA00030436"/>
    </source>
</evidence>
<keyword evidence="9" id="KW-0693">Viral RNA replication</keyword>
<evidence type="ECO:0000256" key="4">
    <source>
        <dbReference type="ARBA" id="ARBA00022679"/>
    </source>
</evidence>
<evidence type="ECO:0000313" key="15">
    <source>
        <dbReference type="EMBL" id="QDH89900.1"/>
    </source>
</evidence>
<name>A0A514D8E9_9VIRU</name>
<evidence type="ECO:0000256" key="3">
    <source>
        <dbReference type="ARBA" id="ARBA00022664"/>
    </source>
</evidence>
<reference evidence="15" key="1">
    <citation type="submission" date="2019-05" db="EMBL/GenBank/DDBJ databases">
        <title>Metatranscriptomic reconstruction reveals RNA viruses with the potential to shape carbon cycling in soil.</title>
        <authorList>
            <person name="Starr E.P."/>
            <person name="Nuccio E."/>
            <person name="Pett-Ridge J."/>
            <person name="Banfield J.F."/>
            <person name="Firestone M.K."/>
        </authorList>
    </citation>
    <scope>NUCLEOTIDE SEQUENCE</scope>
    <source>
        <strain evidence="15">H1_Rhizo_27_scaffold_82</strain>
    </source>
</reference>
<dbReference type="Pfam" id="PF00946">
    <property type="entry name" value="Mononeg_RNA_pol"/>
    <property type="match status" value="1"/>
</dbReference>
<keyword evidence="7" id="KW-0547">Nucleotide-binding</keyword>
<dbReference type="EMBL" id="MN035109">
    <property type="protein sequence ID" value="QDH89900.1"/>
    <property type="molecule type" value="Genomic_RNA"/>
</dbReference>
<evidence type="ECO:0000256" key="8">
    <source>
        <dbReference type="ARBA" id="ARBA00022840"/>
    </source>
</evidence>
<evidence type="ECO:0000256" key="2">
    <source>
        <dbReference type="ARBA" id="ARBA00022484"/>
    </source>
</evidence>
<dbReference type="GO" id="GO:0003968">
    <property type="term" value="F:RNA-directed RNA polymerase activity"/>
    <property type="evidence" value="ECO:0007669"/>
    <property type="project" value="UniProtKB-KW"/>
</dbReference>